<dbReference type="AlphaFoldDB" id="A0A813LXC9"/>
<evidence type="ECO:0000256" key="1">
    <source>
        <dbReference type="SAM" id="MobiDB-lite"/>
    </source>
</evidence>
<dbReference type="Proteomes" id="UP000626109">
    <property type="component" value="Unassembled WGS sequence"/>
</dbReference>
<feature type="compositionally biased region" description="Pro residues" evidence="1">
    <location>
        <begin position="1"/>
        <end position="14"/>
    </location>
</feature>
<sequence length="52" mass="5200">QPPPPNAAGPPQPGSPAASGSSAWRARQQAKTSPSFDADAALAAMKKQKGKS</sequence>
<feature type="non-terminal residue" evidence="2">
    <location>
        <position position="52"/>
    </location>
</feature>
<reference evidence="2" key="1">
    <citation type="submission" date="2021-02" db="EMBL/GenBank/DDBJ databases">
        <authorList>
            <person name="Dougan E. K."/>
            <person name="Rhodes N."/>
            <person name="Thang M."/>
            <person name="Chan C."/>
        </authorList>
    </citation>
    <scope>NUCLEOTIDE SEQUENCE</scope>
</reference>
<dbReference type="EMBL" id="CAJNNW010037261">
    <property type="protein sequence ID" value="CAE8740464.1"/>
    <property type="molecule type" value="Genomic_DNA"/>
</dbReference>
<gene>
    <name evidence="2" type="ORF">PGLA2088_LOCUS50044</name>
</gene>
<feature type="compositionally biased region" description="Low complexity" evidence="1">
    <location>
        <begin position="15"/>
        <end position="30"/>
    </location>
</feature>
<proteinExistence type="predicted"/>
<organism evidence="2 3">
    <name type="scientific">Polarella glacialis</name>
    <name type="common">Dinoflagellate</name>
    <dbReference type="NCBI Taxonomy" id="89957"/>
    <lineage>
        <taxon>Eukaryota</taxon>
        <taxon>Sar</taxon>
        <taxon>Alveolata</taxon>
        <taxon>Dinophyceae</taxon>
        <taxon>Suessiales</taxon>
        <taxon>Suessiaceae</taxon>
        <taxon>Polarella</taxon>
    </lineage>
</organism>
<comment type="caution">
    <text evidence="2">The sequence shown here is derived from an EMBL/GenBank/DDBJ whole genome shotgun (WGS) entry which is preliminary data.</text>
</comment>
<protein>
    <submittedName>
        <fullName evidence="2">Uncharacterized protein</fullName>
    </submittedName>
</protein>
<evidence type="ECO:0000313" key="2">
    <source>
        <dbReference type="EMBL" id="CAE8740464.1"/>
    </source>
</evidence>
<feature type="region of interest" description="Disordered" evidence="1">
    <location>
        <begin position="1"/>
        <end position="37"/>
    </location>
</feature>
<name>A0A813LXC9_POLGL</name>
<evidence type="ECO:0000313" key="3">
    <source>
        <dbReference type="Proteomes" id="UP000626109"/>
    </source>
</evidence>
<accession>A0A813LXC9</accession>